<dbReference type="AlphaFoldDB" id="A0A8X6P5D8"/>
<evidence type="ECO:0000256" key="1">
    <source>
        <dbReference type="SAM" id="MobiDB-lite"/>
    </source>
</evidence>
<feature type="compositionally biased region" description="Polar residues" evidence="1">
    <location>
        <begin position="1"/>
        <end position="11"/>
    </location>
</feature>
<evidence type="ECO:0000313" key="3">
    <source>
        <dbReference type="Proteomes" id="UP000887013"/>
    </source>
</evidence>
<dbReference type="EMBL" id="BMAW01065327">
    <property type="protein sequence ID" value="GFT49936.1"/>
    <property type="molecule type" value="Genomic_DNA"/>
</dbReference>
<feature type="compositionally biased region" description="Polar residues" evidence="1">
    <location>
        <begin position="34"/>
        <end position="74"/>
    </location>
</feature>
<accession>A0A8X6P5D8</accession>
<sequence>MHEKPNTPSTQAKEKRQLSKEQFELVLPVIHTTPAASNNTEPGACTQQLPSTTNQDTTSSKTLQTTNKQPTSEFTDPFTMLRHPDVQNLYANLKEIIRTAKTNSNTGERLATLFELCNK</sequence>
<reference evidence="2" key="1">
    <citation type="submission" date="2020-08" db="EMBL/GenBank/DDBJ databases">
        <title>Multicomponent nature underlies the extraordinary mechanical properties of spider dragline silk.</title>
        <authorList>
            <person name="Kono N."/>
            <person name="Nakamura H."/>
            <person name="Mori M."/>
            <person name="Yoshida Y."/>
            <person name="Ohtoshi R."/>
            <person name="Malay A.D."/>
            <person name="Moran D.A.P."/>
            <person name="Tomita M."/>
            <person name="Numata K."/>
            <person name="Arakawa K."/>
        </authorList>
    </citation>
    <scope>NUCLEOTIDE SEQUENCE</scope>
</reference>
<keyword evidence="3" id="KW-1185">Reference proteome</keyword>
<dbReference type="Proteomes" id="UP000887013">
    <property type="component" value="Unassembled WGS sequence"/>
</dbReference>
<organism evidence="2 3">
    <name type="scientific">Nephila pilipes</name>
    <name type="common">Giant wood spider</name>
    <name type="synonym">Nephila maculata</name>
    <dbReference type="NCBI Taxonomy" id="299642"/>
    <lineage>
        <taxon>Eukaryota</taxon>
        <taxon>Metazoa</taxon>
        <taxon>Ecdysozoa</taxon>
        <taxon>Arthropoda</taxon>
        <taxon>Chelicerata</taxon>
        <taxon>Arachnida</taxon>
        <taxon>Araneae</taxon>
        <taxon>Araneomorphae</taxon>
        <taxon>Entelegynae</taxon>
        <taxon>Araneoidea</taxon>
        <taxon>Nephilidae</taxon>
        <taxon>Nephila</taxon>
    </lineage>
</organism>
<feature type="compositionally biased region" description="Basic and acidic residues" evidence="1">
    <location>
        <begin position="12"/>
        <end position="23"/>
    </location>
</feature>
<evidence type="ECO:0000313" key="2">
    <source>
        <dbReference type="EMBL" id="GFT49936.1"/>
    </source>
</evidence>
<gene>
    <name evidence="2" type="ORF">NPIL_59801</name>
</gene>
<feature type="region of interest" description="Disordered" evidence="1">
    <location>
        <begin position="1"/>
        <end position="80"/>
    </location>
</feature>
<proteinExistence type="predicted"/>
<comment type="caution">
    <text evidence="2">The sequence shown here is derived from an EMBL/GenBank/DDBJ whole genome shotgun (WGS) entry which is preliminary data.</text>
</comment>
<protein>
    <submittedName>
        <fullName evidence="2">Uncharacterized protein</fullName>
    </submittedName>
</protein>
<name>A0A8X6P5D8_NEPPI</name>